<dbReference type="HOGENOM" id="CLU_081974_4_5_10"/>
<sequence length="76" mass="8811">MWKEVDNQLTKSFEFKDFQEAFAFMTRVAFLAEAQQHHPNWSNVYNQVDIALTSHDAGNTVTEKDHKLAKAIDELI</sequence>
<dbReference type="Pfam" id="PF01329">
    <property type="entry name" value="Pterin_4a"/>
    <property type="match status" value="1"/>
</dbReference>
<gene>
    <name evidence="5" type="ORF">ALPR1_00445</name>
</gene>
<dbReference type="PANTHER" id="PTHR12599">
    <property type="entry name" value="PTERIN-4-ALPHA-CARBINOLAMINE DEHYDRATASE"/>
    <property type="match status" value="1"/>
</dbReference>
<dbReference type="Proteomes" id="UP000003919">
    <property type="component" value="Chromosome"/>
</dbReference>
<evidence type="ECO:0000313" key="5">
    <source>
        <dbReference type="EMBL" id="EAZ81664.1"/>
    </source>
</evidence>
<dbReference type="OrthoDB" id="9794987at2"/>
<evidence type="ECO:0000256" key="2">
    <source>
        <dbReference type="ARBA" id="ARBA00006472"/>
    </source>
</evidence>
<dbReference type="eggNOG" id="COG2154">
    <property type="taxonomic scope" value="Bacteria"/>
</dbReference>
<dbReference type="RefSeq" id="WP_008197628.1">
    <property type="nucleotide sequence ID" value="NZ_CM001023.1"/>
</dbReference>
<evidence type="ECO:0000256" key="1">
    <source>
        <dbReference type="ARBA" id="ARBA00001554"/>
    </source>
</evidence>
<evidence type="ECO:0000256" key="4">
    <source>
        <dbReference type="ARBA" id="ARBA00023239"/>
    </source>
</evidence>
<evidence type="ECO:0000256" key="3">
    <source>
        <dbReference type="ARBA" id="ARBA00013252"/>
    </source>
</evidence>
<dbReference type="EC" id="4.2.1.96" evidence="3"/>
<dbReference type="InterPro" id="IPR001533">
    <property type="entry name" value="Pterin_deHydtase"/>
</dbReference>
<dbReference type="EMBL" id="AAXU02000001">
    <property type="protein sequence ID" value="EAZ81664.1"/>
    <property type="molecule type" value="Genomic_DNA"/>
</dbReference>
<name>A3HU42_9BACT</name>
<proteinExistence type="inferred from homology"/>
<keyword evidence="6" id="KW-1185">Reference proteome</keyword>
<evidence type="ECO:0000313" key="6">
    <source>
        <dbReference type="Proteomes" id="UP000003919"/>
    </source>
</evidence>
<accession>A3HU42</accession>
<dbReference type="PANTHER" id="PTHR12599:SF0">
    <property type="entry name" value="PTERIN-4-ALPHA-CARBINOLAMINE DEHYDRATASE"/>
    <property type="match status" value="1"/>
</dbReference>
<protein>
    <recommendedName>
        <fullName evidence="3">4a-hydroxytetrahydrobiopterin dehydratase</fullName>
        <ecNumber evidence="3">4.2.1.96</ecNumber>
    </recommendedName>
</protein>
<dbReference type="GO" id="GO:0008124">
    <property type="term" value="F:4-alpha-hydroxytetrahydrobiopterin dehydratase activity"/>
    <property type="evidence" value="ECO:0007669"/>
    <property type="project" value="UniProtKB-EC"/>
</dbReference>
<organism evidence="5 6">
    <name type="scientific">Algoriphagus machipongonensis</name>
    <dbReference type="NCBI Taxonomy" id="388413"/>
    <lineage>
        <taxon>Bacteria</taxon>
        <taxon>Pseudomonadati</taxon>
        <taxon>Bacteroidota</taxon>
        <taxon>Cytophagia</taxon>
        <taxon>Cytophagales</taxon>
        <taxon>Cyclobacteriaceae</taxon>
        <taxon>Algoriphagus</taxon>
    </lineage>
</organism>
<dbReference type="GO" id="GO:0006729">
    <property type="term" value="P:tetrahydrobiopterin biosynthetic process"/>
    <property type="evidence" value="ECO:0007669"/>
    <property type="project" value="InterPro"/>
</dbReference>
<comment type="caution">
    <text evidence="5">The sequence shown here is derived from an EMBL/GenBank/DDBJ whole genome shotgun (WGS) entry which is preliminary data.</text>
</comment>
<dbReference type="AlphaFoldDB" id="A3HU42"/>
<dbReference type="Gene3D" id="3.30.1360.20">
    <property type="entry name" value="Transcriptional coactivator/pterin dehydratase"/>
    <property type="match status" value="1"/>
</dbReference>
<dbReference type="InterPro" id="IPR036428">
    <property type="entry name" value="PCD_sf"/>
</dbReference>
<dbReference type="STRING" id="388413.ALPR1_00445"/>
<dbReference type="SUPFAM" id="SSF55248">
    <property type="entry name" value="PCD-like"/>
    <property type="match status" value="1"/>
</dbReference>
<dbReference type="EMBL" id="CM001023">
    <property type="protein sequence ID" value="EAZ81664.1"/>
    <property type="molecule type" value="Genomic_DNA"/>
</dbReference>
<reference evidence="5 6" key="1">
    <citation type="journal article" date="2011" name="J. Bacteriol.">
        <title>Complete genome sequence of Algoriphagus sp. PR1, bacterial prey of a colony-forming choanoflagellate.</title>
        <authorList>
            <person name="Alegado R.A."/>
            <person name="Ferriera S."/>
            <person name="Nusbaum C."/>
            <person name="Young S.K."/>
            <person name="Zeng Q."/>
            <person name="Imamovic A."/>
            <person name="Fairclough S.R."/>
            <person name="King N."/>
        </authorList>
    </citation>
    <scope>NUCLEOTIDE SEQUENCE [LARGE SCALE GENOMIC DNA]</scope>
    <source>
        <strain evidence="5 6">PR1</strain>
    </source>
</reference>
<comment type="catalytic activity">
    <reaction evidence="1">
        <text>(4aS,6R)-4a-hydroxy-L-erythro-5,6,7,8-tetrahydrobiopterin = (6R)-L-erythro-6,7-dihydrobiopterin + H2O</text>
        <dbReference type="Rhea" id="RHEA:11920"/>
        <dbReference type="ChEBI" id="CHEBI:15377"/>
        <dbReference type="ChEBI" id="CHEBI:15642"/>
        <dbReference type="ChEBI" id="CHEBI:43120"/>
        <dbReference type="EC" id="4.2.1.96"/>
    </reaction>
</comment>
<comment type="similarity">
    <text evidence="2">Belongs to the pterin-4-alpha-carbinolamine dehydratase family.</text>
</comment>
<keyword evidence="4" id="KW-0456">Lyase</keyword>